<dbReference type="InterPro" id="IPR012505">
    <property type="entry name" value="YbbR"/>
</dbReference>
<dbReference type="PANTHER" id="PTHR37804">
    <property type="entry name" value="CDAA REGULATORY PROTEIN CDAR"/>
    <property type="match status" value="1"/>
</dbReference>
<protein>
    <submittedName>
        <fullName evidence="1">YbbR-like domain-containing protein</fullName>
    </submittedName>
</protein>
<dbReference type="InterPro" id="IPR053154">
    <property type="entry name" value="c-di-AMP_regulator"/>
</dbReference>
<dbReference type="Pfam" id="PF07949">
    <property type="entry name" value="YbbR"/>
    <property type="match status" value="3"/>
</dbReference>
<dbReference type="Proteomes" id="UP000644875">
    <property type="component" value="Unassembled WGS sequence"/>
</dbReference>
<dbReference type="RefSeq" id="WP_199567278.1">
    <property type="nucleotide sequence ID" value="NZ_JAENBP010000002.1"/>
</dbReference>
<accession>A0A934P994</accession>
<reference evidence="1 2" key="1">
    <citation type="journal article" date="2021" name="Int. J. Syst. Evol. Microbiol.">
        <title>Streptococcus vicugnae sp. nov., isolated from faeces of alpacas (Vicugna pacos) and cattle (Bos taurus), Streptococcus zalophi sp. nov., and Streptococcus pacificus sp. nov., isolated from respiratory tract of California sea lions (Zalophus californianus).</title>
        <authorList>
            <person name="Volokhov D.V."/>
            <person name="Zagorodnyaya T.A."/>
            <person name="Shen Z."/>
            <person name="Blom J."/>
            <person name="Furtak V.A."/>
            <person name="Eisenberg T."/>
            <person name="Fan P."/>
            <person name="Jeong K.C."/>
            <person name="Gao Y."/>
            <person name="Zhang S."/>
            <person name="Amselle M."/>
        </authorList>
    </citation>
    <scope>NUCLEOTIDE SEQUENCE [LARGE SCALE GENOMIC DNA]</scope>
    <source>
        <strain evidence="2">CSL7508-lung</strain>
    </source>
</reference>
<dbReference type="Gene3D" id="2.170.120.40">
    <property type="entry name" value="YbbR-like domain"/>
    <property type="match status" value="2"/>
</dbReference>
<dbReference type="Gene3D" id="2.170.120.30">
    <property type="match status" value="1"/>
</dbReference>
<proteinExistence type="predicted"/>
<comment type="caution">
    <text evidence="1">The sequence shown here is derived from an EMBL/GenBank/DDBJ whole genome shotgun (WGS) entry which is preliminary data.</text>
</comment>
<gene>
    <name evidence="1" type="ORF">JHK64_01710</name>
</gene>
<dbReference type="PANTHER" id="PTHR37804:SF1">
    <property type="entry name" value="CDAA REGULATORY PROTEIN CDAR"/>
    <property type="match status" value="1"/>
</dbReference>
<dbReference type="AlphaFoldDB" id="A0A934P994"/>
<dbReference type="EMBL" id="JAENBP010000002">
    <property type="protein sequence ID" value="MBJ8349347.1"/>
    <property type="molecule type" value="Genomic_DNA"/>
</dbReference>
<organism evidence="1 2">
    <name type="scientific">Streptococcus zalophi</name>
    <dbReference type="NCBI Taxonomy" id="640031"/>
    <lineage>
        <taxon>Bacteria</taxon>
        <taxon>Bacillati</taxon>
        <taxon>Bacillota</taxon>
        <taxon>Bacilli</taxon>
        <taxon>Lactobacillales</taxon>
        <taxon>Streptococcaceae</taxon>
        <taxon>Streptococcus</taxon>
    </lineage>
</organism>
<keyword evidence="2" id="KW-1185">Reference proteome</keyword>
<name>A0A934P994_9STRE</name>
<sequence>MMKRFLVKKISLILASVFFALFLFLTAKSSNYNSTTSQINRVTETYTHTLENIPIDIKYDSDEYFISGYSYEVEVYLTSTNRVKLDSEINPSTRNFQVVADLTNLGVGQTKVPLVIKDMPSEVTGQVSPATMEVTIGKKETKKFEVVPTIKDEQIAKGYELKSINSDIKEVEVTSDEATIDQIDHVVASFPDDYELSDDLEEDVILQAVSENGTILPSKIDPVSAKLSVELKRLSKTVPIVIELTGTIDSSLKDIRYELESSEALIFGSQEDLDNTTEIRVPVDISNVKKNTIRTIELLDDNVSVVPETMKLTLTVEKK</sequence>
<evidence type="ECO:0000313" key="1">
    <source>
        <dbReference type="EMBL" id="MBJ8349347.1"/>
    </source>
</evidence>
<evidence type="ECO:0000313" key="2">
    <source>
        <dbReference type="Proteomes" id="UP000644875"/>
    </source>
</evidence>